<keyword evidence="2" id="KW-1185">Reference proteome</keyword>
<dbReference type="STRING" id="1522368.IN07_05385"/>
<gene>
    <name evidence="1" type="ORF">IN07_05385</name>
</gene>
<evidence type="ECO:0008006" key="3">
    <source>
        <dbReference type="Google" id="ProtNLM"/>
    </source>
</evidence>
<protein>
    <recommendedName>
        <fullName evidence="3">Guanylate cyclase domain-containing protein</fullName>
    </recommendedName>
</protein>
<evidence type="ECO:0000313" key="2">
    <source>
        <dbReference type="Proteomes" id="UP000029713"/>
    </source>
</evidence>
<dbReference type="InterPro" id="IPR029787">
    <property type="entry name" value="Nucleotide_cyclase"/>
</dbReference>
<dbReference type="EMBL" id="JPMX01000015">
    <property type="protein sequence ID" value="KGH47939.1"/>
    <property type="molecule type" value="Genomic_DNA"/>
</dbReference>
<dbReference type="AlphaFoldDB" id="A0A098YBR3"/>
<dbReference type="Gene3D" id="3.30.70.1230">
    <property type="entry name" value="Nucleotide cyclase"/>
    <property type="match status" value="1"/>
</dbReference>
<comment type="caution">
    <text evidence="1">The sequence shown here is derived from an EMBL/GenBank/DDBJ whole genome shotgun (WGS) entry which is preliminary data.</text>
</comment>
<dbReference type="Proteomes" id="UP000029713">
    <property type="component" value="Unassembled WGS sequence"/>
</dbReference>
<dbReference type="OrthoDB" id="4162550at2"/>
<dbReference type="RefSeq" id="WP_036334093.1">
    <property type="nucleotide sequence ID" value="NZ_JPMX01000015.1"/>
</dbReference>
<organism evidence="1 2">
    <name type="scientific">Modestobacter caceresii</name>
    <dbReference type="NCBI Taxonomy" id="1522368"/>
    <lineage>
        <taxon>Bacteria</taxon>
        <taxon>Bacillati</taxon>
        <taxon>Actinomycetota</taxon>
        <taxon>Actinomycetes</taxon>
        <taxon>Geodermatophilales</taxon>
        <taxon>Geodermatophilaceae</taxon>
        <taxon>Modestobacter</taxon>
    </lineage>
</organism>
<name>A0A098YBR3_9ACTN</name>
<evidence type="ECO:0000313" key="1">
    <source>
        <dbReference type="EMBL" id="KGH47939.1"/>
    </source>
</evidence>
<reference evidence="1 2" key="1">
    <citation type="submission" date="2014-07" db="EMBL/GenBank/DDBJ databases">
        <title>Biosystematic studies on Modestobacter strains isolated from extreme hyper-arid desert soil and from historic building.</title>
        <authorList>
            <person name="Bukarasam K."/>
            <person name="Bull A."/>
            <person name="Girard G."/>
            <person name="van Wezel G."/>
            <person name="Goodfellow M."/>
        </authorList>
    </citation>
    <scope>NUCLEOTIDE SEQUENCE [LARGE SCALE GENOMIC DNA]</scope>
    <source>
        <strain evidence="1 2">KNN45-2b</strain>
    </source>
</reference>
<sequence>MTPAVDLDALLSDLDGKVKTELASTPTVQDVGHELDVDDLPITARRWLKVTDVVAVVADLKNSTKLGTGKWAQSTASIYEAATGNVVSIFDQFGADFLAIQGDGVFALFWGDKRVQRALCAGITVKTFSLDLVARLEDKWDNIAEIGTGYKVGIANSRILVKKVGTPRNPAQQEPVWAGKAVNYATKAAQSADAEELVVTGSIWDLIENNDYLALSCPCGDGPSESIWEDFQIDRLPDGDLDAAGRVLGATWCVNHGADYCAAVLGGKTTRDDVSEARLALAKTHMQNAWWAKAQSERQSRLARQRGLAS</sequence>
<proteinExistence type="predicted"/>
<dbReference type="SUPFAM" id="SSF55073">
    <property type="entry name" value="Nucleotide cyclase"/>
    <property type="match status" value="1"/>
</dbReference>
<accession>A0A098YBR3</accession>